<dbReference type="SUPFAM" id="SSF54523">
    <property type="entry name" value="Pili subunits"/>
    <property type="match status" value="1"/>
</dbReference>
<feature type="transmembrane region" description="Helical" evidence="1">
    <location>
        <begin position="26"/>
        <end position="46"/>
    </location>
</feature>
<name>A0A1I3AYH5_9PLAN</name>
<sequence>MTESSDHELEADKEHWKPERSWGRFFLEYGVVAIVILILVALLLPASQSSTGSRPRSPCKNNLKQIALAIYNYSDMYGSLPPAYTVDAEGKPLHSWRTLLLPFLDQQELYDKIDLSKPWDDPANEIARNTVVRHFHCLDTKISPTQTTYLAMVGDEFCFHPTRGRRWSEIKDGMSNTVMIFETNAKHSVHWMSPTDGDPEWFLTFKEQGDFSHTGGTHIGIGDGSVRLISVSMPTTTRKALMTIAGGEEVGEY</sequence>
<dbReference type="Proteomes" id="UP000199518">
    <property type="component" value="Unassembled WGS sequence"/>
</dbReference>
<proteinExistence type="predicted"/>
<evidence type="ECO:0000313" key="4">
    <source>
        <dbReference type="Proteomes" id="UP000199518"/>
    </source>
</evidence>
<keyword evidence="1" id="KW-1133">Transmembrane helix</keyword>
<evidence type="ECO:0000313" key="3">
    <source>
        <dbReference type="EMBL" id="SFH54431.1"/>
    </source>
</evidence>
<accession>A0A1I3AYH5</accession>
<dbReference type="PANTHER" id="PTHR30093">
    <property type="entry name" value="GENERAL SECRETION PATHWAY PROTEIN G"/>
    <property type="match status" value="1"/>
</dbReference>
<dbReference type="InterPro" id="IPR011453">
    <property type="entry name" value="DUF1559"/>
</dbReference>
<keyword evidence="4" id="KW-1185">Reference proteome</keyword>
<dbReference type="EMBL" id="FOQD01000001">
    <property type="protein sequence ID" value="SFH54431.1"/>
    <property type="molecule type" value="Genomic_DNA"/>
</dbReference>
<feature type="domain" description="DUF1559" evidence="2">
    <location>
        <begin position="56"/>
        <end position="137"/>
    </location>
</feature>
<organism evidence="3 4">
    <name type="scientific">Planctomicrobium piriforme</name>
    <dbReference type="NCBI Taxonomy" id="1576369"/>
    <lineage>
        <taxon>Bacteria</taxon>
        <taxon>Pseudomonadati</taxon>
        <taxon>Planctomycetota</taxon>
        <taxon>Planctomycetia</taxon>
        <taxon>Planctomycetales</taxon>
        <taxon>Planctomycetaceae</taxon>
        <taxon>Planctomicrobium</taxon>
    </lineage>
</organism>
<dbReference type="STRING" id="1576369.SAMN05421753_10196"/>
<reference evidence="4" key="1">
    <citation type="submission" date="2016-10" db="EMBL/GenBank/DDBJ databases">
        <authorList>
            <person name="Varghese N."/>
            <person name="Submissions S."/>
        </authorList>
    </citation>
    <scope>NUCLEOTIDE SEQUENCE [LARGE SCALE GENOMIC DNA]</scope>
    <source>
        <strain evidence="4">DSM 26348</strain>
    </source>
</reference>
<evidence type="ECO:0000259" key="2">
    <source>
        <dbReference type="Pfam" id="PF07596"/>
    </source>
</evidence>
<protein>
    <recommendedName>
        <fullName evidence="2">DUF1559 domain-containing protein</fullName>
    </recommendedName>
</protein>
<dbReference type="OrthoDB" id="285651at2"/>
<dbReference type="AlphaFoldDB" id="A0A1I3AYH5"/>
<keyword evidence="1" id="KW-0812">Transmembrane</keyword>
<dbReference type="PANTHER" id="PTHR30093:SF2">
    <property type="entry name" value="TYPE II SECRETION SYSTEM PROTEIN H"/>
    <property type="match status" value="1"/>
</dbReference>
<keyword evidence="1" id="KW-0472">Membrane</keyword>
<dbReference type="InterPro" id="IPR045584">
    <property type="entry name" value="Pilin-like"/>
</dbReference>
<dbReference type="RefSeq" id="WP_092046849.1">
    <property type="nucleotide sequence ID" value="NZ_FOQD01000001.1"/>
</dbReference>
<dbReference type="Pfam" id="PF07596">
    <property type="entry name" value="SBP_bac_10"/>
    <property type="match status" value="1"/>
</dbReference>
<evidence type="ECO:0000256" key="1">
    <source>
        <dbReference type="SAM" id="Phobius"/>
    </source>
</evidence>
<gene>
    <name evidence="3" type="ORF">SAMN05421753_10196</name>
</gene>